<dbReference type="InterPro" id="IPR025110">
    <property type="entry name" value="AMP-bd_C"/>
</dbReference>
<dbReference type="PANTHER" id="PTHR44845">
    <property type="entry name" value="CARRIER DOMAIN-CONTAINING PROTEIN"/>
    <property type="match status" value="1"/>
</dbReference>
<dbReference type="Gene3D" id="2.30.38.10">
    <property type="entry name" value="Luciferase, Domain 3"/>
    <property type="match status" value="1"/>
</dbReference>
<name>A0ABN3Q225_9ACTN</name>
<evidence type="ECO:0000256" key="2">
    <source>
        <dbReference type="ARBA" id="ARBA00022553"/>
    </source>
</evidence>
<dbReference type="CDD" id="cd12117">
    <property type="entry name" value="A_NRPS_Srf_like"/>
    <property type="match status" value="1"/>
</dbReference>
<gene>
    <name evidence="5" type="ORF">GCM10010411_54680</name>
</gene>
<proteinExistence type="predicted"/>
<dbReference type="Gene3D" id="3.40.50.980">
    <property type="match status" value="2"/>
</dbReference>
<feature type="domain" description="Carrier" evidence="4">
    <location>
        <begin position="532"/>
        <end position="613"/>
    </location>
</feature>
<dbReference type="InterPro" id="IPR000873">
    <property type="entry name" value="AMP-dep_synth/lig_dom"/>
</dbReference>
<dbReference type="SUPFAM" id="SSF47336">
    <property type="entry name" value="ACP-like"/>
    <property type="match status" value="1"/>
</dbReference>
<dbReference type="InterPro" id="IPR010071">
    <property type="entry name" value="AA_adenyl_dom"/>
</dbReference>
<dbReference type="CDD" id="cd05235">
    <property type="entry name" value="SDR_e1"/>
    <property type="match status" value="1"/>
</dbReference>
<dbReference type="InterPro" id="IPR045851">
    <property type="entry name" value="AMP-bd_C_sf"/>
</dbReference>
<feature type="compositionally biased region" description="Basic and acidic residues" evidence="3">
    <location>
        <begin position="523"/>
        <end position="537"/>
    </location>
</feature>
<dbReference type="EMBL" id="BAAATD010000007">
    <property type="protein sequence ID" value="GAA2612953.1"/>
    <property type="molecule type" value="Genomic_DNA"/>
</dbReference>
<dbReference type="InterPro" id="IPR010080">
    <property type="entry name" value="Thioester_reductase-like_dom"/>
</dbReference>
<keyword evidence="2" id="KW-0597">Phosphoprotein</keyword>
<dbReference type="SUPFAM" id="SSF51735">
    <property type="entry name" value="NAD(P)-binding Rossmann-fold domains"/>
    <property type="match status" value="1"/>
</dbReference>
<sequence length="1027" mass="112211">MPKQVPDHLKRWNDTARAYPRNALLPRLFEAQVRRTPDAPAVSAGATTLTYRELSQRADAFARVLRDDHGVRNGDPVALLLERSPEVLIGIWAVLKAGGAYVPLDPDQPIARLKEMADRLDVRCVITRDRWRDRLPGREALTVEDPPPPGSPLAPAAAAPTDPAYIIFTSGSTGSPKAVVVPHRGAVRLVMNTDYIDIRPDDVFLATTNPVFDVSCFEIFGAHLHGARLVLPEPETLLAPADLARDITRSGASIMWLTTGLLHQMGFARPDMFASLRVLIAGGDTVSPECMRAILRAGPPANLMNGYGPAENATFSTTHRLTELSPTAQTVPIGRPIANSTCYVLRDDRSPCDPGEEGELYVGGDGVALGYFGDKERTAERFMPDPFIGTAEARMYRTGDLGLWRPDGVLEFLGRRDRQVQIRGYRVEPGEVETAAVAHPDIHDVKVAVEGSGDDKSLVLWAAPRETIDEEERHSFVRRLRRFLHDRLPRFMVPSRFAITDRLPLGRTGKVGAPPAAALPPEETAKQKTSEPPRGEAERVVARVWTGLLGVDAVGRGDDFFDLGGQSLQLIRLVAALRDGLDRLEHLPDRTLIGMVLDKPVLHEFAASIDDARHEGTASSDRVDFRKEADLDRAVRFDSGPVPGLEPPRAILLTGATGFLGAFLVHELMKTTEARLVCPVRARDADDGLRRVEAALRRWGLPLDGLAQRVTALPADLGEPGLGLGDERFADLAAQSDLILHNGAHVNFLYPYRRLAAANVGSVRELIRFAATSPLKPFHYVSSIDVFAGLAATGVRRMNEDDPLGDPEVLAQGYAETKWVAESLLGRAAGRGLPVSLYRPFEITGTRDRGIQSTDTMMSAFIKAVAETGLAPQVPMILNLVPVDFAAAALAHLLLREPPHGRAYHLGNPAPAPLSLLVERLRAFGYGVREVPYDEWCRAMKEAVQRDPDMALANYLPMFTERSERTGLSVFEAHFSGNMPELDQTNARRALDGTGLACPPVDADLLDRYLDYFLASGFLTPATASRS</sequence>
<dbReference type="InterPro" id="IPR020845">
    <property type="entry name" value="AMP-binding_CS"/>
</dbReference>
<dbReference type="InterPro" id="IPR036291">
    <property type="entry name" value="NAD(P)-bd_dom_sf"/>
</dbReference>
<evidence type="ECO:0000256" key="3">
    <source>
        <dbReference type="SAM" id="MobiDB-lite"/>
    </source>
</evidence>
<comment type="caution">
    <text evidence="5">The sequence shown here is derived from an EMBL/GenBank/DDBJ whole genome shotgun (WGS) entry which is preliminary data.</text>
</comment>
<dbReference type="Pfam" id="PF07993">
    <property type="entry name" value="NAD_binding_4"/>
    <property type="match status" value="1"/>
</dbReference>
<dbReference type="PROSITE" id="PS50075">
    <property type="entry name" value="CARRIER"/>
    <property type="match status" value="1"/>
</dbReference>
<evidence type="ECO:0000313" key="6">
    <source>
        <dbReference type="Proteomes" id="UP001501509"/>
    </source>
</evidence>
<dbReference type="InterPro" id="IPR009081">
    <property type="entry name" value="PP-bd_ACP"/>
</dbReference>
<dbReference type="RefSeq" id="WP_344545299.1">
    <property type="nucleotide sequence ID" value="NZ_BAAATD010000007.1"/>
</dbReference>
<dbReference type="Pfam" id="PF13193">
    <property type="entry name" value="AMP-binding_C"/>
    <property type="match status" value="1"/>
</dbReference>
<reference evidence="5 6" key="1">
    <citation type="journal article" date="2019" name="Int. J. Syst. Evol. Microbiol.">
        <title>The Global Catalogue of Microorganisms (GCM) 10K type strain sequencing project: providing services to taxonomists for standard genome sequencing and annotation.</title>
        <authorList>
            <consortium name="The Broad Institute Genomics Platform"/>
            <consortium name="The Broad Institute Genome Sequencing Center for Infectious Disease"/>
            <person name="Wu L."/>
            <person name="Ma J."/>
        </authorList>
    </citation>
    <scope>NUCLEOTIDE SEQUENCE [LARGE SCALE GENOMIC DNA]</scope>
    <source>
        <strain evidence="5 6">JCM 6833</strain>
    </source>
</reference>
<dbReference type="Pfam" id="PF00550">
    <property type="entry name" value="PP-binding"/>
    <property type="match status" value="1"/>
</dbReference>
<dbReference type="PROSITE" id="PS00455">
    <property type="entry name" value="AMP_BINDING"/>
    <property type="match status" value="1"/>
</dbReference>
<accession>A0ABN3Q225</accession>
<protein>
    <recommendedName>
        <fullName evidence="4">Carrier domain-containing protein</fullName>
    </recommendedName>
</protein>
<keyword evidence="6" id="KW-1185">Reference proteome</keyword>
<dbReference type="Gene3D" id="3.40.50.720">
    <property type="entry name" value="NAD(P)-binding Rossmann-like Domain"/>
    <property type="match status" value="1"/>
</dbReference>
<dbReference type="Pfam" id="PF00501">
    <property type="entry name" value="AMP-binding"/>
    <property type="match status" value="1"/>
</dbReference>
<dbReference type="NCBIfam" id="TIGR01733">
    <property type="entry name" value="AA-adenyl-dom"/>
    <property type="match status" value="1"/>
</dbReference>
<dbReference type="InterPro" id="IPR036736">
    <property type="entry name" value="ACP-like_sf"/>
</dbReference>
<evidence type="ECO:0000256" key="1">
    <source>
        <dbReference type="ARBA" id="ARBA00022450"/>
    </source>
</evidence>
<keyword evidence="1" id="KW-0596">Phosphopantetheine</keyword>
<dbReference type="Proteomes" id="UP001501509">
    <property type="component" value="Unassembled WGS sequence"/>
</dbReference>
<dbReference type="Gene3D" id="3.30.300.30">
    <property type="match status" value="1"/>
</dbReference>
<dbReference type="PANTHER" id="PTHR44845:SF6">
    <property type="entry name" value="BETA-ALANINE-ACTIVATING ENZYME"/>
    <property type="match status" value="1"/>
</dbReference>
<dbReference type="InterPro" id="IPR013120">
    <property type="entry name" value="FAR_NAD-bd"/>
</dbReference>
<dbReference type="SUPFAM" id="SSF56801">
    <property type="entry name" value="Acetyl-CoA synthetase-like"/>
    <property type="match status" value="1"/>
</dbReference>
<organism evidence="5 6">
    <name type="scientific">Actinomadura fulvescens</name>
    <dbReference type="NCBI Taxonomy" id="46160"/>
    <lineage>
        <taxon>Bacteria</taxon>
        <taxon>Bacillati</taxon>
        <taxon>Actinomycetota</taxon>
        <taxon>Actinomycetes</taxon>
        <taxon>Streptosporangiales</taxon>
        <taxon>Thermomonosporaceae</taxon>
        <taxon>Actinomadura</taxon>
    </lineage>
</organism>
<dbReference type="Gene3D" id="1.10.1200.10">
    <property type="entry name" value="ACP-like"/>
    <property type="match status" value="1"/>
</dbReference>
<evidence type="ECO:0000259" key="4">
    <source>
        <dbReference type="PROSITE" id="PS50075"/>
    </source>
</evidence>
<feature type="region of interest" description="Disordered" evidence="3">
    <location>
        <begin position="508"/>
        <end position="537"/>
    </location>
</feature>
<evidence type="ECO:0000313" key="5">
    <source>
        <dbReference type="EMBL" id="GAA2612953.1"/>
    </source>
</evidence>
<dbReference type="NCBIfam" id="TIGR01746">
    <property type="entry name" value="Thioester-redct"/>
    <property type="match status" value="1"/>
</dbReference>